<dbReference type="AlphaFoldDB" id="A0A9N7Z0L1"/>
<sequence length="168" mass="18602">MSLSPGTGQGESITWMCQGECITWTGQDSISVRPPPPRLCVSHPLQSVSLLPSSSKVSPTRPLTERLRDVELLSPCDVSSTRPLAERLRDVELLSPCDVSSTRPLAERLRDLELLSPCGVSSTRPLTERLRDVELLSPCDVSPRRLRETSRPSNWLPYISEHTLVCGE</sequence>
<name>A0A9N7Z0L1_PLEPL</name>
<evidence type="ECO:0000313" key="2">
    <source>
        <dbReference type="Proteomes" id="UP001153269"/>
    </source>
</evidence>
<reference evidence="1" key="1">
    <citation type="submission" date="2020-03" db="EMBL/GenBank/DDBJ databases">
        <authorList>
            <person name="Weist P."/>
        </authorList>
    </citation>
    <scope>NUCLEOTIDE SEQUENCE</scope>
</reference>
<keyword evidence="2" id="KW-1185">Reference proteome</keyword>
<protein>
    <submittedName>
        <fullName evidence="1">Uncharacterized protein</fullName>
    </submittedName>
</protein>
<evidence type="ECO:0000313" key="1">
    <source>
        <dbReference type="EMBL" id="CAB1444537.1"/>
    </source>
</evidence>
<accession>A0A9N7Z0L1</accession>
<proteinExistence type="predicted"/>
<gene>
    <name evidence="1" type="ORF">PLEPLA_LOCUS32253</name>
</gene>
<dbReference type="Proteomes" id="UP001153269">
    <property type="component" value="Unassembled WGS sequence"/>
</dbReference>
<comment type="caution">
    <text evidence="1">The sequence shown here is derived from an EMBL/GenBank/DDBJ whole genome shotgun (WGS) entry which is preliminary data.</text>
</comment>
<dbReference type="EMBL" id="CADEAL010003402">
    <property type="protein sequence ID" value="CAB1444537.1"/>
    <property type="molecule type" value="Genomic_DNA"/>
</dbReference>
<organism evidence="1 2">
    <name type="scientific">Pleuronectes platessa</name>
    <name type="common">European plaice</name>
    <dbReference type="NCBI Taxonomy" id="8262"/>
    <lineage>
        <taxon>Eukaryota</taxon>
        <taxon>Metazoa</taxon>
        <taxon>Chordata</taxon>
        <taxon>Craniata</taxon>
        <taxon>Vertebrata</taxon>
        <taxon>Euteleostomi</taxon>
        <taxon>Actinopterygii</taxon>
        <taxon>Neopterygii</taxon>
        <taxon>Teleostei</taxon>
        <taxon>Neoteleostei</taxon>
        <taxon>Acanthomorphata</taxon>
        <taxon>Carangaria</taxon>
        <taxon>Pleuronectiformes</taxon>
        <taxon>Pleuronectoidei</taxon>
        <taxon>Pleuronectidae</taxon>
        <taxon>Pleuronectes</taxon>
    </lineage>
</organism>